<dbReference type="PROSITE" id="PS50943">
    <property type="entry name" value="HTH_CROC1"/>
    <property type="match status" value="1"/>
</dbReference>
<sequence>MAKYNNAAVLKAKNLLVCRLSYVIHSKLQYTSQRVLAERLGMSANIISKVKREIHKGVSFDALLELARRLDVTMKLYIEVNGLKDSSVEIEMSAVPPFKANKGLTAWEVQTIYEPSSRFKH</sequence>
<reference evidence="2 3" key="1">
    <citation type="submission" date="2019-11" db="EMBL/GenBank/DDBJ databases">
        <authorList>
            <person name="Lewis R."/>
            <person name="Clooney A.G."/>
            <person name="Stockdale S.R."/>
            <person name="Buttimer C."/>
            <person name="Draper L.A."/>
            <person name="Ross R.P."/>
            <person name="Hill C."/>
        </authorList>
    </citation>
    <scope>NUCLEOTIDE SEQUENCE [LARGE SCALE GENOMIC DNA]</scope>
</reference>
<protein>
    <submittedName>
        <fullName evidence="2">Putative transcriptional regulator</fullName>
    </submittedName>
</protein>
<dbReference type="Gene3D" id="1.10.260.40">
    <property type="entry name" value="lambda repressor-like DNA-binding domains"/>
    <property type="match status" value="1"/>
</dbReference>
<accession>A0A6B7ZEU7</accession>
<evidence type="ECO:0000259" key="1">
    <source>
        <dbReference type="PROSITE" id="PS50943"/>
    </source>
</evidence>
<dbReference type="InterPro" id="IPR010982">
    <property type="entry name" value="Lambda_DNA-bd_dom_sf"/>
</dbReference>
<organism evidence="2 3">
    <name type="scientific">Klebsiella phage N1M2</name>
    <dbReference type="NCBI Taxonomy" id="2664939"/>
    <lineage>
        <taxon>Viruses</taxon>
        <taxon>Duplodnaviria</taxon>
        <taxon>Heunggongvirae</taxon>
        <taxon>Uroviricota</taxon>
        <taxon>Caudoviricetes</taxon>
        <taxon>Chimalliviridae</taxon>
        <taxon>Nimduovirus</taxon>
        <taxon>Nimduovirus N1M2</taxon>
    </lineage>
</organism>
<name>A0A6B7ZEU7_9CAUD</name>
<dbReference type="CDD" id="cd00093">
    <property type="entry name" value="HTH_XRE"/>
    <property type="match status" value="1"/>
</dbReference>
<proteinExistence type="predicted"/>
<gene>
    <name evidence="2" type="ORF">N1M2_133</name>
</gene>
<dbReference type="GO" id="GO:0003677">
    <property type="term" value="F:DNA binding"/>
    <property type="evidence" value="ECO:0007669"/>
    <property type="project" value="InterPro"/>
</dbReference>
<dbReference type="EMBL" id="MN642089">
    <property type="protein sequence ID" value="QGH71996.1"/>
    <property type="molecule type" value="Genomic_DNA"/>
</dbReference>
<feature type="domain" description="HTH cro/C1-type" evidence="1">
    <location>
        <begin position="32"/>
        <end position="77"/>
    </location>
</feature>
<dbReference type="Proteomes" id="UP000464669">
    <property type="component" value="Segment"/>
</dbReference>
<keyword evidence="3" id="KW-1185">Reference proteome</keyword>
<dbReference type="Pfam" id="PF01381">
    <property type="entry name" value="HTH_3"/>
    <property type="match status" value="1"/>
</dbReference>
<dbReference type="SUPFAM" id="SSF47413">
    <property type="entry name" value="lambda repressor-like DNA-binding domains"/>
    <property type="match status" value="1"/>
</dbReference>
<evidence type="ECO:0000313" key="3">
    <source>
        <dbReference type="Proteomes" id="UP000464669"/>
    </source>
</evidence>
<dbReference type="InterPro" id="IPR001387">
    <property type="entry name" value="Cro/C1-type_HTH"/>
</dbReference>
<evidence type="ECO:0000313" key="2">
    <source>
        <dbReference type="EMBL" id="QGH71996.1"/>
    </source>
</evidence>